<keyword evidence="6 9" id="KW-0863">Zinc-finger</keyword>
<feature type="domain" description="RING-type" evidence="11">
    <location>
        <begin position="410"/>
        <end position="462"/>
    </location>
</feature>
<accession>A0A9P8W406</accession>
<dbReference type="GO" id="GO:0061630">
    <property type="term" value="F:ubiquitin protein ligase activity"/>
    <property type="evidence" value="ECO:0007669"/>
    <property type="project" value="UniProtKB-EC"/>
</dbReference>
<dbReference type="SMART" id="SM00647">
    <property type="entry name" value="IBR"/>
    <property type="match status" value="2"/>
</dbReference>
<dbReference type="InterPro" id="IPR002867">
    <property type="entry name" value="IBR_dom"/>
</dbReference>
<organism evidence="13 14">
    <name type="scientific">Thelonectria olida</name>
    <dbReference type="NCBI Taxonomy" id="1576542"/>
    <lineage>
        <taxon>Eukaryota</taxon>
        <taxon>Fungi</taxon>
        <taxon>Dikarya</taxon>
        <taxon>Ascomycota</taxon>
        <taxon>Pezizomycotina</taxon>
        <taxon>Sordariomycetes</taxon>
        <taxon>Hypocreomycetidae</taxon>
        <taxon>Hypocreales</taxon>
        <taxon>Nectriaceae</taxon>
        <taxon>Thelonectria</taxon>
    </lineage>
</organism>
<dbReference type="SMART" id="SM00184">
    <property type="entry name" value="RING"/>
    <property type="match status" value="2"/>
</dbReference>
<evidence type="ECO:0000256" key="2">
    <source>
        <dbReference type="ARBA" id="ARBA00012251"/>
    </source>
</evidence>
<dbReference type="Pfam" id="PF22191">
    <property type="entry name" value="IBR_1"/>
    <property type="match status" value="1"/>
</dbReference>
<dbReference type="PROSITE" id="PS50089">
    <property type="entry name" value="ZF_RING_2"/>
    <property type="match status" value="2"/>
</dbReference>
<dbReference type="EMBL" id="JAGPYM010000014">
    <property type="protein sequence ID" value="KAH6887505.1"/>
    <property type="molecule type" value="Genomic_DNA"/>
</dbReference>
<dbReference type="EC" id="2.3.2.31" evidence="2"/>
<evidence type="ECO:0000256" key="4">
    <source>
        <dbReference type="ARBA" id="ARBA00022723"/>
    </source>
</evidence>
<dbReference type="Proteomes" id="UP000777438">
    <property type="component" value="Unassembled WGS sequence"/>
</dbReference>
<dbReference type="InterPro" id="IPR031127">
    <property type="entry name" value="E3_UB_ligase_RBR"/>
</dbReference>
<sequence length="467" mass="53957">MGISNLGRRIRNWFPSKSRQPPFGVGPNHGLAPTQSVADFPYQFGGRAIESGDMLDLSNEDLPLALTWHEPPPPPPPVRRRASHDVFSLPIESLPPFPPPPLQLRDPVQQPIPPIDPVQQRPRHNMYLAPKASRAIFTTNTMQECVICTEMESDYPIFSVTTACNHPPQTCLGCIRQQIKSNMDSRRWNDIHCPECNAAMEYQDVERLADPETFARYERLSVQGVINDAPDLFECTAGCGYAQCHDSGSAQPIVICGNCNARSCFNHHVKWHDDLTCAEYDQYLQDPVNFKSRLEVDNEEAQRLKELQEEEDLRLAQELDQAERAEEQARQTERDMQENARLGREREQRERERRENERREDERRENERRERQRRDAQRQEERQAKQRAAALKKEQEKASLAIIGQISKPCPGCRRPIQKNEGCQHMTCSECHHEFCWDCLSNMKTIFKKGNKFHRATCPWHSDNIKA</sequence>
<evidence type="ECO:0000313" key="13">
    <source>
        <dbReference type="EMBL" id="KAH6887505.1"/>
    </source>
</evidence>
<comment type="catalytic activity">
    <reaction evidence="1">
        <text>[E2 ubiquitin-conjugating enzyme]-S-ubiquitinyl-L-cysteine + [acceptor protein]-L-lysine = [E2 ubiquitin-conjugating enzyme]-L-cysteine + [acceptor protein]-N(6)-ubiquitinyl-L-lysine.</text>
        <dbReference type="EC" id="2.3.2.31"/>
    </reaction>
</comment>
<dbReference type="GO" id="GO:0008270">
    <property type="term" value="F:zinc ion binding"/>
    <property type="evidence" value="ECO:0007669"/>
    <property type="project" value="UniProtKB-KW"/>
</dbReference>
<evidence type="ECO:0000256" key="6">
    <source>
        <dbReference type="ARBA" id="ARBA00022771"/>
    </source>
</evidence>
<dbReference type="InterPro" id="IPR013083">
    <property type="entry name" value="Znf_RING/FYVE/PHD"/>
</dbReference>
<evidence type="ECO:0000256" key="8">
    <source>
        <dbReference type="ARBA" id="ARBA00022833"/>
    </source>
</evidence>
<dbReference type="CDD" id="cd20335">
    <property type="entry name" value="BRcat_RBR"/>
    <property type="match status" value="1"/>
</dbReference>
<feature type="region of interest" description="Disordered" evidence="10">
    <location>
        <begin position="13"/>
        <end position="34"/>
    </location>
</feature>
<dbReference type="GO" id="GO:0016567">
    <property type="term" value="P:protein ubiquitination"/>
    <property type="evidence" value="ECO:0007669"/>
    <property type="project" value="InterPro"/>
</dbReference>
<dbReference type="InterPro" id="IPR017907">
    <property type="entry name" value="Znf_RING_CS"/>
</dbReference>
<name>A0A9P8W406_9HYPO</name>
<keyword evidence="7" id="KW-0833">Ubl conjugation pathway</keyword>
<feature type="domain" description="RING-type" evidence="11">
    <location>
        <begin position="145"/>
        <end position="197"/>
    </location>
</feature>
<dbReference type="Pfam" id="PF01485">
    <property type="entry name" value="IBR"/>
    <property type="match status" value="1"/>
</dbReference>
<feature type="domain" description="RING-type" evidence="12">
    <location>
        <begin position="141"/>
        <end position="467"/>
    </location>
</feature>
<evidence type="ECO:0000256" key="1">
    <source>
        <dbReference type="ARBA" id="ARBA00001798"/>
    </source>
</evidence>
<gene>
    <name evidence="13" type="ORF">B0T10DRAFT_489868</name>
</gene>
<dbReference type="SUPFAM" id="SSF57850">
    <property type="entry name" value="RING/U-box"/>
    <property type="match status" value="3"/>
</dbReference>
<feature type="region of interest" description="Disordered" evidence="10">
    <location>
        <begin position="321"/>
        <end position="394"/>
    </location>
</feature>
<dbReference type="OrthoDB" id="1431934at2759"/>
<dbReference type="PANTHER" id="PTHR11685">
    <property type="entry name" value="RBR FAMILY RING FINGER AND IBR DOMAIN-CONTAINING"/>
    <property type="match status" value="1"/>
</dbReference>
<evidence type="ECO:0000256" key="5">
    <source>
        <dbReference type="ARBA" id="ARBA00022737"/>
    </source>
</evidence>
<keyword evidence="4" id="KW-0479">Metal-binding</keyword>
<dbReference type="PROSITE" id="PS51873">
    <property type="entry name" value="TRIAD"/>
    <property type="match status" value="1"/>
</dbReference>
<dbReference type="Gene3D" id="1.20.120.1750">
    <property type="match status" value="1"/>
</dbReference>
<keyword evidence="8" id="KW-0862">Zinc</keyword>
<evidence type="ECO:0000256" key="10">
    <source>
        <dbReference type="SAM" id="MobiDB-lite"/>
    </source>
</evidence>
<dbReference type="AlphaFoldDB" id="A0A9P8W406"/>
<protein>
    <recommendedName>
        <fullName evidence="2">RBR-type E3 ubiquitin transferase</fullName>
        <ecNumber evidence="2">2.3.2.31</ecNumber>
    </recommendedName>
</protein>
<evidence type="ECO:0000256" key="9">
    <source>
        <dbReference type="PROSITE-ProRule" id="PRU00175"/>
    </source>
</evidence>
<evidence type="ECO:0000259" key="12">
    <source>
        <dbReference type="PROSITE" id="PS51873"/>
    </source>
</evidence>
<dbReference type="Gene3D" id="3.30.40.10">
    <property type="entry name" value="Zinc/RING finger domain, C3HC4 (zinc finger)"/>
    <property type="match status" value="1"/>
</dbReference>
<dbReference type="InterPro" id="IPR044066">
    <property type="entry name" value="TRIAD_supradom"/>
</dbReference>
<dbReference type="InterPro" id="IPR001841">
    <property type="entry name" value="Znf_RING"/>
</dbReference>
<evidence type="ECO:0000259" key="11">
    <source>
        <dbReference type="PROSITE" id="PS50089"/>
    </source>
</evidence>
<keyword evidence="14" id="KW-1185">Reference proteome</keyword>
<evidence type="ECO:0000313" key="14">
    <source>
        <dbReference type="Proteomes" id="UP000777438"/>
    </source>
</evidence>
<evidence type="ECO:0000256" key="3">
    <source>
        <dbReference type="ARBA" id="ARBA00022679"/>
    </source>
</evidence>
<keyword evidence="3" id="KW-0808">Transferase</keyword>
<feature type="compositionally biased region" description="Basic and acidic residues" evidence="10">
    <location>
        <begin position="321"/>
        <end position="384"/>
    </location>
</feature>
<reference evidence="13 14" key="1">
    <citation type="journal article" date="2021" name="Nat. Commun.">
        <title>Genetic determinants of endophytism in the Arabidopsis root mycobiome.</title>
        <authorList>
            <person name="Mesny F."/>
            <person name="Miyauchi S."/>
            <person name="Thiergart T."/>
            <person name="Pickel B."/>
            <person name="Atanasova L."/>
            <person name="Karlsson M."/>
            <person name="Huettel B."/>
            <person name="Barry K.W."/>
            <person name="Haridas S."/>
            <person name="Chen C."/>
            <person name="Bauer D."/>
            <person name="Andreopoulos W."/>
            <person name="Pangilinan J."/>
            <person name="LaButti K."/>
            <person name="Riley R."/>
            <person name="Lipzen A."/>
            <person name="Clum A."/>
            <person name="Drula E."/>
            <person name="Henrissat B."/>
            <person name="Kohler A."/>
            <person name="Grigoriev I.V."/>
            <person name="Martin F.M."/>
            <person name="Hacquard S."/>
        </authorList>
    </citation>
    <scope>NUCLEOTIDE SEQUENCE [LARGE SCALE GENOMIC DNA]</scope>
    <source>
        <strain evidence="13 14">MPI-CAGE-CH-0241</strain>
    </source>
</reference>
<comment type="caution">
    <text evidence="13">The sequence shown here is derived from an EMBL/GenBank/DDBJ whole genome shotgun (WGS) entry which is preliminary data.</text>
</comment>
<evidence type="ECO:0000256" key="7">
    <source>
        <dbReference type="ARBA" id="ARBA00022786"/>
    </source>
</evidence>
<dbReference type="PROSITE" id="PS00518">
    <property type="entry name" value="ZF_RING_1"/>
    <property type="match status" value="1"/>
</dbReference>
<proteinExistence type="predicted"/>
<keyword evidence="5" id="KW-0677">Repeat</keyword>